<feature type="transmembrane region" description="Helical" evidence="1">
    <location>
        <begin position="28"/>
        <end position="50"/>
    </location>
</feature>
<name>X6NKX0_RETFI</name>
<keyword evidence="1" id="KW-0472">Membrane</keyword>
<accession>X6NKX0</accession>
<proteinExistence type="predicted"/>
<sequence length="211" mass="25635">MVNILICGYICAYENLIKISNNFKKRKIYNKLLISKCFLLFACISGFSHFFWFCFFYQQFENVFTLFICVRLFADKRQYQLYRPNYHDTPVIFEQWLSLRNSIDNESDYSTRHMLSQISEVYNQWKSYHDIAKLMIELKSLQSLSQMNPFQNIMKVYDNESKSMQDRTLFRVQITNFHSNPFTTKLHTYATFFFFFKGTDKKDFFKCNYFV</sequence>
<keyword evidence="3" id="KW-1185">Reference proteome</keyword>
<reference evidence="2 3" key="1">
    <citation type="journal article" date="2013" name="Curr. Biol.">
        <title>The Genome of the Foraminiferan Reticulomyxa filosa.</title>
        <authorList>
            <person name="Glockner G."/>
            <person name="Hulsmann N."/>
            <person name="Schleicher M."/>
            <person name="Noegel A.A."/>
            <person name="Eichinger L."/>
            <person name="Gallinger C."/>
            <person name="Pawlowski J."/>
            <person name="Sierra R."/>
            <person name="Euteneuer U."/>
            <person name="Pillet L."/>
            <person name="Moustafa A."/>
            <person name="Platzer M."/>
            <person name="Groth M."/>
            <person name="Szafranski K."/>
            <person name="Schliwa M."/>
        </authorList>
    </citation>
    <scope>NUCLEOTIDE SEQUENCE [LARGE SCALE GENOMIC DNA]</scope>
</reference>
<gene>
    <name evidence="2" type="ORF">RFI_10489</name>
</gene>
<dbReference type="Proteomes" id="UP000023152">
    <property type="component" value="Unassembled WGS sequence"/>
</dbReference>
<dbReference type="EMBL" id="ASPP01007726">
    <property type="protein sequence ID" value="ETO26646.1"/>
    <property type="molecule type" value="Genomic_DNA"/>
</dbReference>
<protein>
    <submittedName>
        <fullName evidence="2">Uncharacterized protein</fullName>
    </submittedName>
</protein>
<evidence type="ECO:0000256" key="1">
    <source>
        <dbReference type="SAM" id="Phobius"/>
    </source>
</evidence>
<organism evidence="2 3">
    <name type="scientific">Reticulomyxa filosa</name>
    <dbReference type="NCBI Taxonomy" id="46433"/>
    <lineage>
        <taxon>Eukaryota</taxon>
        <taxon>Sar</taxon>
        <taxon>Rhizaria</taxon>
        <taxon>Retaria</taxon>
        <taxon>Foraminifera</taxon>
        <taxon>Monothalamids</taxon>
        <taxon>Reticulomyxidae</taxon>
        <taxon>Reticulomyxa</taxon>
    </lineage>
</organism>
<comment type="caution">
    <text evidence="2">The sequence shown here is derived from an EMBL/GenBank/DDBJ whole genome shotgun (WGS) entry which is preliminary data.</text>
</comment>
<keyword evidence="1" id="KW-0812">Transmembrane</keyword>
<evidence type="ECO:0000313" key="2">
    <source>
        <dbReference type="EMBL" id="ETO26646.1"/>
    </source>
</evidence>
<dbReference type="AlphaFoldDB" id="X6NKX0"/>
<evidence type="ECO:0000313" key="3">
    <source>
        <dbReference type="Proteomes" id="UP000023152"/>
    </source>
</evidence>
<keyword evidence="1" id="KW-1133">Transmembrane helix</keyword>